<dbReference type="Pfam" id="PF14833">
    <property type="entry name" value="NAD_binding_11"/>
    <property type="match status" value="1"/>
</dbReference>
<dbReference type="InterPro" id="IPR006115">
    <property type="entry name" value="6PGDH_NADP-bd"/>
</dbReference>
<dbReference type="InterPro" id="IPR015815">
    <property type="entry name" value="HIBADH-related"/>
</dbReference>
<dbReference type="RefSeq" id="WP_270046213.1">
    <property type="nucleotide sequence ID" value="NZ_JAPDOD010000082.1"/>
</dbReference>
<dbReference type="AlphaFoldDB" id="A0A9X3N234"/>
<sequence>MSTVAVLGTGIMGAPMARHLAGAGHEVRAYNRTRAKAEGLGATVAASPAEAVAGADVVVTMLSDGPTVASVMEGITLGADQLWWQASTIGLEWIERLGGGFVDGPVLGTKQPAEQGKLTVLASGPGRERLGDVFGPVSARVVDLGDEVGTGTRMKLVLNTWVLALVEGLSETIALAEGLDIDPRQFLEIIEGGLMDTPYAKLKGNAMIDRSFDPSFPLALAAKDAGLVAEAAAAAGLDLPLPALIRDRMGKAVELGHGEADLSATFLASCPERS</sequence>
<protein>
    <submittedName>
        <fullName evidence="7">NAD(P)-dependent oxidoreductase</fullName>
    </submittedName>
</protein>
<evidence type="ECO:0000256" key="4">
    <source>
        <dbReference type="PIRSR" id="PIRSR000103-1"/>
    </source>
</evidence>
<dbReference type="Pfam" id="PF03446">
    <property type="entry name" value="NAD_binding_2"/>
    <property type="match status" value="1"/>
</dbReference>
<comment type="similarity">
    <text evidence="1">Belongs to the HIBADH-related family.</text>
</comment>
<name>A0A9X3N234_9ACTN</name>
<dbReference type="InterPro" id="IPR036291">
    <property type="entry name" value="NAD(P)-bd_dom_sf"/>
</dbReference>
<evidence type="ECO:0000256" key="1">
    <source>
        <dbReference type="ARBA" id="ARBA00009080"/>
    </source>
</evidence>
<dbReference type="Gene3D" id="1.10.1040.10">
    <property type="entry name" value="N-(1-d-carboxylethyl)-l-norvaline Dehydrogenase, domain 2"/>
    <property type="match status" value="1"/>
</dbReference>
<dbReference type="InterPro" id="IPR051265">
    <property type="entry name" value="HIBADH-related_NP60_sf"/>
</dbReference>
<accession>A0A9X3N234</accession>
<dbReference type="SUPFAM" id="SSF48179">
    <property type="entry name" value="6-phosphogluconate dehydrogenase C-terminal domain-like"/>
    <property type="match status" value="1"/>
</dbReference>
<feature type="active site" evidence="4">
    <location>
        <position position="155"/>
    </location>
</feature>
<evidence type="ECO:0000313" key="8">
    <source>
        <dbReference type="Proteomes" id="UP001149140"/>
    </source>
</evidence>
<dbReference type="InterPro" id="IPR029154">
    <property type="entry name" value="HIBADH-like_NADP-bd"/>
</dbReference>
<evidence type="ECO:0000313" key="7">
    <source>
        <dbReference type="EMBL" id="MDA0166960.1"/>
    </source>
</evidence>
<dbReference type="GO" id="GO:0016491">
    <property type="term" value="F:oxidoreductase activity"/>
    <property type="evidence" value="ECO:0007669"/>
    <property type="project" value="UniProtKB-KW"/>
</dbReference>
<keyword evidence="8" id="KW-1185">Reference proteome</keyword>
<keyword evidence="3" id="KW-0520">NAD</keyword>
<dbReference type="PANTHER" id="PTHR43580">
    <property type="entry name" value="OXIDOREDUCTASE GLYR1-RELATED"/>
    <property type="match status" value="1"/>
</dbReference>
<comment type="caution">
    <text evidence="7">The sequence shown here is derived from an EMBL/GenBank/DDBJ whole genome shotgun (WGS) entry which is preliminary data.</text>
</comment>
<evidence type="ECO:0000256" key="3">
    <source>
        <dbReference type="ARBA" id="ARBA00023027"/>
    </source>
</evidence>
<dbReference type="PANTHER" id="PTHR43580:SF2">
    <property type="entry name" value="CYTOKINE-LIKE NUCLEAR FACTOR N-PAC"/>
    <property type="match status" value="1"/>
</dbReference>
<dbReference type="InterPro" id="IPR013328">
    <property type="entry name" value="6PGD_dom2"/>
</dbReference>
<dbReference type="Proteomes" id="UP001149140">
    <property type="component" value="Unassembled WGS sequence"/>
</dbReference>
<organism evidence="7 8">
    <name type="scientific">Solirubrobacter ginsenosidimutans</name>
    <dbReference type="NCBI Taxonomy" id="490573"/>
    <lineage>
        <taxon>Bacteria</taxon>
        <taxon>Bacillati</taxon>
        <taxon>Actinomycetota</taxon>
        <taxon>Thermoleophilia</taxon>
        <taxon>Solirubrobacterales</taxon>
        <taxon>Solirubrobacteraceae</taxon>
        <taxon>Solirubrobacter</taxon>
    </lineage>
</organism>
<dbReference type="InterPro" id="IPR008927">
    <property type="entry name" value="6-PGluconate_DH-like_C_sf"/>
</dbReference>
<feature type="domain" description="3-hydroxyisobutyrate dehydrogenase-like NAD-binding" evidence="6">
    <location>
        <begin position="149"/>
        <end position="264"/>
    </location>
</feature>
<dbReference type="Gene3D" id="3.40.50.720">
    <property type="entry name" value="NAD(P)-binding Rossmann-like Domain"/>
    <property type="match status" value="1"/>
</dbReference>
<dbReference type="GO" id="GO:0051287">
    <property type="term" value="F:NAD binding"/>
    <property type="evidence" value="ECO:0007669"/>
    <property type="project" value="InterPro"/>
</dbReference>
<dbReference type="EMBL" id="JAPDOD010000082">
    <property type="protein sequence ID" value="MDA0166960.1"/>
    <property type="molecule type" value="Genomic_DNA"/>
</dbReference>
<dbReference type="SUPFAM" id="SSF51735">
    <property type="entry name" value="NAD(P)-binding Rossmann-fold domains"/>
    <property type="match status" value="1"/>
</dbReference>
<dbReference type="GO" id="GO:0050661">
    <property type="term" value="F:NADP binding"/>
    <property type="evidence" value="ECO:0007669"/>
    <property type="project" value="InterPro"/>
</dbReference>
<dbReference type="PIRSF" id="PIRSF000103">
    <property type="entry name" value="HIBADH"/>
    <property type="match status" value="1"/>
</dbReference>
<keyword evidence="2" id="KW-0560">Oxidoreductase</keyword>
<feature type="domain" description="6-phosphogluconate dehydrogenase NADP-binding" evidence="5">
    <location>
        <begin position="3"/>
        <end position="142"/>
    </location>
</feature>
<gene>
    <name evidence="7" type="ORF">OM076_42260</name>
</gene>
<evidence type="ECO:0000259" key="6">
    <source>
        <dbReference type="Pfam" id="PF14833"/>
    </source>
</evidence>
<proteinExistence type="inferred from homology"/>
<evidence type="ECO:0000256" key="2">
    <source>
        <dbReference type="ARBA" id="ARBA00023002"/>
    </source>
</evidence>
<reference evidence="7" key="1">
    <citation type="submission" date="2022-10" db="EMBL/GenBank/DDBJ databases">
        <title>The WGS of Solirubrobacter ginsenosidimutans DSM 21036.</title>
        <authorList>
            <person name="Jiang Z."/>
        </authorList>
    </citation>
    <scope>NUCLEOTIDE SEQUENCE</scope>
    <source>
        <strain evidence="7">DSM 21036</strain>
    </source>
</reference>
<evidence type="ECO:0000259" key="5">
    <source>
        <dbReference type="Pfam" id="PF03446"/>
    </source>
</evidence>